<sequence>MTALNLLIASTHDDYEMVWDTSVEFDDQKRLVFRLQKHDYSGYNFQGDYDGKCRHTETKAFLNFETAWQLAQRLHIPTLELPRFFAEKFSPEGDVEKDEVQNIFQQMLNFMLSKGVHYELHRCNEW</sequence>
<protein>
    <submittedName>
        <fullName evidence="1">Uncharacterized protein</fullName>
    </submittedName>
</protein>
<organism evidence="1">
    <name type="scientific">gut metagenome</name>
    <dbReference type="NCBI Taxonomy" id="749906"/>
    <lineage>
        <taxon>unclassified sequences</taxon>
        <taxon>metagenomes</taxon>
        <taxon>organismal metagenomes</taxon>
    </lineage>
</organism>
<dbReference type="AlphaFoldDB" id="J9GJ22"/>
<reference evidence="1" key="1">
    <citation type="journal article" date="2012" name="PLoS ONE">
        <title>Gene sets for utilization of primary and secondary nutrition supplies in the distal gut of endangered iberian lynx.</title>
        <authorList>
            <person name="Alcaide M."/>
            <person name="Messina E."/>
            <person name="Richter M."/>
            <person name="Bargiela R."/>
            <person name="Peplies J."/>
            <person name="Huws S.A."/>
            <person name="Newbold C.J."/>
            <person name="Golyshin P.N."/>
            <person name="Simon M.A."/>
            <person name="Lopez G."/>
            <person name="Yakimov M.M."/>
            <person name="Ferrer M."/>
        </authorList>
    </citation>
    <scope>NUCLEOTIDE SEQUENCE</scope>
</reference>
<dbReference type="EMBL" id="AMCI01000940">
    <property type="protein sequence ID" value="EJX07209.1"/>
    <property type="molecule type" value="Genomic_DNA"/>
</dbReference>
<accession>J9GJ22</accession>
<comment type="caution">
    <text evidence="1">The sequence shown here is derived from an EMBL/GenBank/DDBJ whole genome shotgun (WGS) entry which is preliminary data.</text>
</comment>
<gene>
    <name evidence="1" type="ORF">EVA_04675</name>
</gene>
<name>J9GJ22_9ZZZZ</name>
<evidence type="ECO:0000313" key="1">
    <source>
        <dbReference type="EMBL" id="EJX07209.1"/>
    </source>
</evidence>
<proteinExistence type="predicted"/>